<feature type="transmembrane region" description="Helical" evidence="1">
    <location>
        <begin position="62"/>
        <end position="85"/>
    </location>
</feature>
<accession>A0AAE3ZEV0</accession>
<keyword evidence="1" id="KW-1133">Transmembrane helix</keyword>
<dbReference type="EMBL" id="JAVDXW010000001">
    <property type="protein sequence ID" value="MDR7301957.1"/>
    <property type="molecule type" value="Genomic_DNA"/>
</dbReference>
<evidence type="ECO:0000259" key="2">
    <source>
        <dbReference type="Pfam" id="PF07331"/>
    </source>
</evidence>
<protein>
    <submittedName>
        <fullName evidence="3">Tricarboxylic transport membrane protein</fullName>
    </submittedName>
</protein>
<reference evidence="3" key="1">
    <citation type="submission" date="2023-07" db="EMBL/GenBank/DDBJ databases">
        <title>Sequencing the genomes of 1000 actinobacteria strains.</title>
        <authorList>
            <person name="Klenk H.-P."/>
        </authorList>
    </citation>
    <scope>NUCLEOTIDE SEQUENCE</scope>
    <source>
        <strain evidence="3">DSM 45977</strain>
    </source>
</reference>
<dbReference type="RefSeq" id="WP_310273056.1">
    <property type="nucleotide sequence ID" value="NZ_JAVDXW010000001.1"/>
</dbReference>
<dbReference type="InterPro" id="IPR009936">
    <property type="entry name" value="DUF1468"/>
</dbReference>
<proteinExistence type="predicted"/>
<sequence length="184" mass="19079">MTTSLHESGPRTDKPTDNGARFLRAGRSELLVAALVAGIGVFLLVATVRMDVSSSVSYLGPRFFPAVVGTLLLALGVLLGVQVFLRTRPGRETAEHESGSAPEGSDWKPLGITLATLAAHVLLLKTAGWIIAGALLFWGVSYALGGRRVLRDLGISVVVSSAVQVAFSAGLGLVLPPGILVGVL</sequence>
<feature type="transmembrane region" description="Helical" evidence="1">
    <location>
        <begin position="153"/>
        <end position="175"/>
    </location>
</feature>
<organism evidence="3 4">
    <name type="scientific">Haloactinomyces albus</name>
    <dbReference type="NCBI Taxonomy" id="1352928"/>
    <lineage>
        <taxon>Bacteria</taxon>
        <taxon>Bacillati</taxon>
        <taxon>Actinomycetota</taxon>
        <taxon>Actinomycetes</taxon>
        <taxon>Actinopolysporales</taxon>
        <taxon>Actinopolysporaceae</taxon>
        <taxon>Haloactinomyces</taxon>
    </lineage>
</organism>
<evidence type="ECO:0000256" key="1">
    <source>
        <dbReference type="SAM" id="Phobius"/>
    </source>
</evidence>
<keyword evidence="4" id="KW-1185">Reference proteome</keyword>
<gene>
    <name evidence="3" type="ORF">JOF55_002138</name>
</gene>
<dbReference type="AlphaFoldDB" id="A0AAE3ZEV0"/>
<name>A0AAE3ZEV0_9ACTN</name>
<comment type="caution">
    <text evidence="3">The sequence shown here is derived from an EMBL/GenBank/DDBJ whole genome shotgun (WGS) entry which is preliminary data.</text>
</comment>
<feature type="domain" description="DUF1468" evidence="2">
    <location>
        <begin position="32"/>
        <end position="176"/>
    </location>
</feature>
<evidence type="ECO:0000313" key="4">
    <source>
        <dbReference type="Proteomes" id="UP001180845"/>
    </source>
</evidence>
<dbReference type="Pfam" id="PF07331">
    <property type="entry name" value="TctB"/>
    <property type="match status" value="1"/>
</dbReference>
<feature type="transmembrane region" description="Helical" evidence="1">
    <location>
        <begin position="129"/>
        <end position="146"/>
    </location>
</feature>
<evidence type="ECO:0000313" key="3">
    <source>
        <dbReference type="EMBL" id="MDR7301957.1"/>
    </source>
</evidence>
<feature type="transmembrane region" description="Helical" evidence="1">
    <location>
        <begin position="30"/>
        <end position="50"/>
    </location>
</feature>
<keyword evidence="1" id="KW-0472">Membrane</keyword>
<keyword evidence="1" id="KW-0812">Transmembrane</keyword>
<dbReference type="Proteomes" id="UP001180845">
    <property type="component" value="Unassembled WGS sequence"/>
</dbReference>